<dbReference type="InterPro" id="IPR011029">
    <property type="entry name" value="DEATH-like_dom_sf"/>
</dbReference>
<dbReference type="PROSITE" id="PS50824">
    <property type="entry name" value="DAPIN"/>
    <property type="match status" value="1"/>
</dbReference>
<evidence type="ECO:0000256" key="7">
    <source>
        <dbReference type="SAM" id="MobiDB-lite"/>
    </source>
</evidence>
<dbReference type="InterPro" id="IPR041075">
    <property type="entry name" value="NOD1/2_WH"/>
</dbReference>
<dbReference type="InterPro" id="IPR051261">
    <property type="entry name" value="NLR"/>
</dbReference>
<evidence type="ECO:0000313" key="10">
    <source>
        <dbReference type="Proteomes" id="UP001046870"/>
    </source>
</evidence>
<dbReference type="InterPro" id="IPR029495">
    <property type="entry name" value="NACHT-assoc"/>
</dbReference>
<keyword evidence="4" id="KW-0677">Repeat</keyword>
<dbReference type="GO" id="GO:0005737">
    <property type="term" value="C:cytoplasm"/>
    <property type="evidence" value="ECO:0007669"/>
    <property type="project" value="UniProtKB-SubCell"/>
</dbReference>
<feature type="region of interest" description="Disordered" evidence="7">
    <location>
        <begin position="50"/>
        <end position="72"/>
    </location>
</feature>
<keyword evidence="6" id="KW-0067">ATP-binding</keyword>
<dbReference type="PANTHER" id="PTHR24106">
    <property type="entry name" value="NACHT, LRR AND CARD DOMAINS-CONTAINING"/>
    <property type="match status" value="1"/>
</dbReference>
<feature type="compositionally biased region" description="Basic and acidic residues" evidence="7">
    <location>
        <begin position="50"/>
        <end position="67"/>
    </location>
</feature>
<evidence type="ECO:0000256" key="4">
    <source>
        <dbReference type="ARBA" id="ARBA00022737"/>
    </source>
</evidence>
<keyword evidence="2" id="KW-0963">Cytoplasm</keyword>
<dbReference type="Pfam" id="PF14484">
    <property type="entry name" value="FISNA"/>
    <property type="match status" value="1"/>
</dbReference>
<evidence type="ECO:0000313" key="9">
    <source>
        <dbReference type="EMBL" id="KAG7470908.1"/>
    </source>
</evidence>
<reference evidence="9" key="1">
    <citation type="submission" date="2021-01" db="EMBL/GenBank/DDBJ databases">
        <authorList>
            <person name="Zahm M."/>
            <person name="Roques C."/>
            <person name="Cabau C."/>
            <person name="Klopp C."/>
            <person name="Donnadieu C."/>
            <person name="Jouanno E."/>
            <person name="Lampietro C."/>
            <person name="Louis A."/>
            <person name="Herpin A."/>
            <person name="Echchiki A."/>
            <person name="Berthelot C."/>
            <person name="Parey E."/>
            <person name="Roest-Crollius H."/>
            <person name="Braasch I."/>
            <person name="Postlethwait J."/>
            <person name="Bobe J."/>
            <person name="Montfort J."/>
            <person name="Bouchez O."/>
            <person name="Begum T."/>
            <person name="Mejri S."/>
            <person name="Adams A."/>
            <person name="Chen W.-J."/>
            <person name="Guiguen Y."/>
        </authorList>
    </citation>
    <scope>NUCLEOTIDE SEQUENCE</scope>
    <source>
        <strain evidence="9">YG-15Mar2019-1</strain>
        <tissue evidence="9">Brain</tissue>
    </source>
</reference>
<keyword evidence="3" id="KW-0433">Leucine-rich repeat</keyword>
<proteinExistence type="predicted"/>
<evidence type="ECO:0000256" key="2">
    <source>
        <dbReference type="ARBA" id="ARBA00022490"/>
    </source>
</evidence>
<evidence type="ECO:0000256" key="5">
    <source>
        <dbReference type="ARBA" id="ARBA00022741"/>
    </source>
</evidence>
<dbReference type="EMBL" id="JAFDVH010000009">
    <property type="protein sequence ID" value="KAG7470908.1"/>
    <property type="molecule type" value="Genomic_DNA"/>
</dbReference>
<feature type="domain" description="Pyrin" evidence="8">
    <location>
        <begin position="111"/>
        <end position="198"/>
    </location>
</feature>
<dbReference type="Proteomes" id="UP001046870">
    <property type="component" value="Chromosome 9"/>
</dbReference>
<evidence type="ECO:0000256" key="6">
    <source>
        <dbReference type="ARBA" id="ARBA00022840"/>
    </source>
</evidence>
<dbReference type="OrthoDB" id="120976at2759"/>
<accession>A0A9D3T857</accession>
<keyword evidence="10" id="KW-1185">Reference proteome</keyword>
<dbReference type="AlphaFoldDB" id="A0A9D3T857"/>
<dbReference type="Gene3D" id="1.10.533.10">
    <property type="entry name" value="Death Domain, Fas"/>
    <property type="match status" value="1"/>
</dbReference>
<evidence type="ECO:0000256" key="3">
    <source>
        <dbReference type="ARBA" id="ARBA00022614"/>
    </source>
</evidence>
<keyword evidence="5" id="KW-0547">Nucleotide-binding</keyword>
<name>A0A9D3T857_MEGAT</name>
<dbReference type="SMART" id="SM01288">
    <property type="entry name" value="FISNA"/>
    <property type="match status" value="1"/>
</dbReference>
<evidence type="ECO:0000259" key="8">
    <source>
        <dbReference type="PROSITE" id="PS50824"/>
    </source>
</evidence>
<dbReference type="SUPFAM" id="SSF47986">
    <property type="entry name" value="DEATH domain"/>
    <property type="match status" value="1"/>
</dbReference>
<comment type="caution">
    <text evidence="9">The sequence shown here is derived from an EMBL/GenBank/DDBJ whole genome shotgun (WGS) entry which is preliminary data.</text>
</comment>
<feature type="region of interest" description="Disordered" evidence="7">
    <location>
        <begin position="1"/>
        <end position="37"/>
    </location>
</feature>
<sequence length="309" mass="35409">MDPDNGRYLMGRAPSPPLSYVSMESEDDQQPHPDKVNEEHVFTPIGLQLERADSPETRMSDTSHEQHSIQPREGTFVPQQRIPVPVYQPFVLRPAVVEPVVPESEENLPPMELPFIFKSIQKTLEQLNAEELFLFKRYLNYRHPEHFETMMEDLDVLDVVDKMLERCGKGGAVKITLRILTSMKKDELANALEETCKRIKIQYELKTNLKRKYEAIFEGIARQGHQIFLNCVYTDVRMTQGGSGAVNLEHEKWTDSDRELTIKLGKLAFQQLEKGSKEFNLVDLREAGLDVTEACVQSGVSHWTPPRSS</sequence>
<dbReference type="GO" id="GO:0005524">
    <property type="term" value="F:ATP binding"/>
    <property type="evidence" value="ECO:0007669"/>
    <property type="project" value="UniProtKB-KW"/>
</dbReference>
<evidence type="ECO:0000256" key="1">
    <source>
        <dbReference type="ARBA" id="ARBA00004496"/>
    </source>
</evidence>
<gene>
    <name evidence="9" type="ORF">MATL_G00118920</name>
</gene>
<protein>
    <recommendedName>
        <fullName evidence="8">Pyrin domain-containing protein</fullName>
    </recommendedName>
</protein>
<comment type="subcellular location">
    <subcellularLocation>
        <location evidence="1">Cytoplasm</location>
    </subcellularLocation>
</comment>
<dbReference type="Pfam" id="PF17779">
    <property type="entry name" value="WHD_NOD2"/>
    <property type="match status" value="1"/>
</dbReference>
<organism evidence="9 10">
    <name type="scientific">Megalops atlanticus</name>
    <name type="common">Tarpon</name>
    <name type="synonym">Clupea gigantea</name>
    <dbReference type="NCBI Taxonomy" id="7932"/>
    <lineage>
        <taxon>Eukaryota</taxon>
        <taxon>Metazoa</taxon>
        <taxon>Chordata</taxon>
        <taxon>Craniata</taxon>
        <taxon>Vertebrata</taxon>
        <taxon>Euteleostomi</taxon>
        <taxon>Actinopterygii</taxon>
        <taxon>Neopterygii</taxon>
        <taxon>Teleostei</taxon>
        <taxon>Elopiformes</taxon>
        <taxon>Megalopidae</taxon>
        <taxon>Megalops</taxon>
    </lineage>
</organism>
<dbReference type="InterPro" id="IPR004020">
    <property type="entry name" value="DAPIN"/>
</dbReference>
<dbReference type="SMART" id="SM01289">
    <property type="entry name" value="PYRIN"/>
    <property type="match status" value="1"/>
</dbReference>
<dbReference type="Pfam" id="PF02758">
    <property type="entry name" value="PYRIN"/>
    <property type="match status" value="1"/>
</dbReference>